<dbReference type="SMART" id="SM00471">
    <property type="entry name" value="HDc"/>
    <property type="match status" value="1"/>
</dbReference>
<protein>
    <submittedName>
        <fullName evidence="2">HD domain-containing protein</fullName>
    </submittedName>
</protein>
<dbReference type="InterPro" id="IPR003607">
    <property type="entry name" value="HD/PDEase_dom"/>
</dbReference>
<organism evidence="2 3">
    <name type="scientific">Tychonema bourrellyi FEM_GT703</name>
    <dbReference type="NCBI Taxonomy" id="2040638"/>
    <lineage>
        <taxon>Bacteria</taxon>
        <taxon>Bacillati</taxon>
        <taxon>Cyanobacteriota</taxon>
        <taxon>Cyanophyceae</taxon>
        <taxon>Oscillatoriophycideae</taxon>
        <taxon>Oscillatoriales</taxon>
        <taxon>Microcoleaceae</taxon>
        <taxon>Tychonema</taxon>
    </lineage>
</organism>
<dbReference type="PANTHER" id="PTHR46246">
    <property type="entry name" value="GUANOSINE-3',5'-BIS(DIPHOSPHATE) 3'-PYROPHOSPHOHYDROLASE MESH1"/>
    <property type="match status" value="1"/>
</dbReference>
<evidence type="ECO:0000313" key="2">
    <source>
        <dbReference type="EMBL" id="PHX57175.1"/>
    </source>
</evidence>
<dbReference type="CDD" id="cd00077">
    <property type="entry name" value="HDc"/>
    <property type="match status" value="1"/>
</dbReference>
<dbReference type="OrthoDB" id="9802385at2"/>
<proteinExistence type="predicted"/>
<sequence length="214" mass="23756">MLSNRFSEALIYATELHATQVRKGSGVPYIAHLLGTASIALEYGASEDEAIAALLHDAIEDQGGPTTREAIRSHFGDNVTAIVDGCTDSDTTPKPPWRKRKEAYIDRILTASGSVRLVSAADKIYNARSILKDYRQLGDDVWERFKGGKEGSLWYYRSLVAAFRKAESTPIVEELARIVLELDKLSEDQIDISQKACQEQAGCLFHNNYGRCLM</sequence>
<comment type="caution">
    <text evidence="2">The sequence shown here is derived from an EMBL/GenBank/DDBJ whole genome shotgun (WGS) entry which is preliminary data.</text>
</comment>
<dbReference type="EMBL" id="NXIB02000005">
    <property type="protein sequence ID" value="PHX57175.1"/>
    <property type="molecule type" value="Genomic_DNA"/>
</dbReference>
<dbReference type="PANTHER" id="PTHR46246:SF1">
    <property type="entry name" value="GUANOSINE-3',5'-BIS(DIPHOSPHATE) 3'-PYROPHOSPHOHYDROLASE MESH1"/>
    <property type="match status" value="1"/>
</dbReference>
<keyword evidence="3" id="KW-1185">Reference proteome</keyword>
<dbReference type="Proteomes" id="UP000226442">
    <property type="component" value="Unassembled WGS sequence"/>
</dbReference>
<feature type="domain" description="HD/PDEase" evidence="1">
    <location>
        <begin position="25"/>
        <end position="136"/>
    </location>
</feature>
<reference evidence="2" key="1">
    <citation type="submission" date="2017-10" db="EMBL/GenBank/DDBJ databases">
        <title>Draft genome sequence of the planktic cyanobacteria Tychonema bourrellyi isolated from alpine lentic freshwater.</title>
        <authorList>
            <person name="Tett A."/>
            <person name="Armanini F."/>
            <person name="Asnicar F."/>
            <person name="Boscaini A."/>
            <person name="Pasolli E."/>
            <person name="Zolfo M."/>
            <person name="Donati C."/>
            <person name="Salmaso N."/>
            <person name="Segata N."/>
        </authorList>
    </citation>
    <scope>NUCLEOTIDE SEQUENCE</scope>
    <source>
        <strain evidence="2">FEM_GT703</strain>
    </source>
</reference>
<name>A0A2G4F626_9CYAN</name>
<evidence type="ECO:0000313" key="3">
    <source>
        <dbReference type="Proteomes" id="UP000226442"/>
    </source>
</evidence>
<dbReference type="Gene3D" id="1.10.3210.10">
    <property type="entry name" value="Hypothetical protein af1432"/>
    <property type="match status" value="1"/>
</dbReference>
<accession>A0A2G4F626</accession>
<dbReference type="AlphaFoldDB" id="A0A2G4F626"/>
<dbReference type="InterPro" id="IPR052194">
    <property type="entry name" value="MESH1"/>
</dbReference>
<dbReference type="Pfam" id="PF13328">
    <property type="entry name" value="HD_4"/>
    <property type="match status" value="1"/>
</dbReference>
<dbReference type="SUPFAM" id="SSF109604">
    <property type="entry name" value="HD-domain/PDEase-like"/>
    <property type="match status" value="1"/>
</dbReference>
<evidence type="ECO:0000259" key="1">
    <source>
        <dbReference type="SMART" id="SM00471"/>
    </source>
</evidence>
<gene>
    <name evidence="2" type="ORF">CP500_001855</name>
</gene>
<dbReference type="GO" id="GO:0008893">
    <property type="term" value="F:guanosine-3',5'-bis(diphosphate) 3'-diphosphatase activity"/>
    <property type="evidence" value="ECO:0007669"/>
    <property type="project" value="TreeGrafter"/>
</dbReference>